<gene>
    <name evidence="1" type="ORF">S01H4_19939</name>
</gene>
<reference evidence="1" key="1">
    <citation type="journal article" date="2014" name="Front. Microbiol.">
        <title>High frequency of phylogenetically diverse reductive dehalogenase-homologous genes in deep subseafloor sedimentary metagenomes.</title>
        <authorList>
            <person name="Kawai M."/>
            <person name="Futagami T."/>
            <person name="Toyoda A."/>
            <person name="Takaki Y."/>
            <person name="Nishi S."/>
            <person name="Hori S."/>
            <person name="Arai W."/>
            <person name="Tsubouchi T."/>
            <person name="Morono Y."/>
            <person name="Uchiyama I."/>
            <person name="Ito T."/>
            <person name="Fujiyama A."/>
            <person name="Inagaki F."/>
            <person name="Takami H."/>
        </authorList>
    </citation>
    <scope>NUCLEOTIDE SEQUENCE</scope>
    <source>
        <strain evidence="1">Expedition CK06-06</strain>
    </source>
</reference>
<name>X1AJC4_9ZZZZ</name>
<protein>
    <submittedName>
        <fullName evidence="1">Uncharacterized protein</fullName>
    </submittedName>
</protein>
<organism evidence="1">
    <name type="scientific">marine sediment metagenome</name>
    <dbReference type="NCBI Taxonomy" id="412755"/>
    <lineage>
        <taxon>unclassified sequences</taxon>
        <taxon>metagenomes</taxon>
        <taxon>ecological metagenomes</taxon>
    </lineage>
</organism>
<comment type="caution">
    <text evidence="1">The sequence shown here is derived from an EMBL/GenBank/DDBJ whole genome shotgun (WGS) entry which is preliminary data.</text>
</comment>
<feature type="non-terminal residue" evidence="1">
    <location>
        <position position="31"/>
    </location>
</feature>
<proteinExistence type="predicted"/>
<accession>X1AJC4</accession>
<dbReference type="AlphaFoldDB" id="X1AJC4"/>
<dbReference type="EMBL" id="BART01008928">
    <property type="protein sequence ID" value="GAG60061.1"/>
    <property type="molecule type" value="Genomic_DNA"/>
</dbReference>
<sequence length="31" mass="3644">MGKVICWRGISQLIILPLTHKLFNVLFRQAF</sequence>
<evidence type="ECO:0000313" key="1">
    <source>
        <dbReference type="EMBL" id="GAG60061.1"/>
    </source>
</evidence>